<dbReference type="Gene3D" id="1.25.40.20">
    <property type="entry name" value="Ankyrin repeat-containing domain"/>
    <property type="match status" value="2"/>
</dbReference>
<feature type="region of interest" description="Disordered" evidence="4">
    <location>
        <begin position="313"/>
        <end position="342"/>
    </location>
</feature>
<dbReference type="PROSITE" id="PS50088">
    <property type="entry name" value="ANK_REPEAT"/>
    <property type="match status" value="3"/>
</dbReference>
<keyword evidence="2 3" id="KW-0040">ANK repeat</keyword>
<evidence type="ECO:0000313" key="6">
    <source>
        <dbReference type="Proteomes" id="UP001515480"/>
    </source>
</evidence>
<evidence type="ECO:0000256" key="4">
    <source>
        <dbReference type="SAM" id="MobiDB-lite"/>
    </source>
</evidence>
<feature type="region of interest" description="Disordered" evidence="4">
    <location>
        <begin position="74"/>
        <end position="101"/>
    </location>
</feature>
<feature type="repeat" description="ANK" evidence="3">
    <location>
        <begin position="451"/>
        <end position="483"/>
    </location>
</feature>
<name>A0AB34IMJ6_PRYPA</name>
<dbReference type="PANTHER" id="PTHR24198">
    <property type="entry name" value="ANKYRIN REPEAT AND PROTEIN KINASE DOMAIN-CONTAINING PROTEIN"/>
    <property type="match status" value="1"/>
</dbReference>
<dbReference type="Pfam" id="PF00023">
    <property type="entry name" value="Ank"/>
    <property type="match status" value="1"/>
</dbReference>
<evidence type="ECO:0000313" key="5">
    <source>
        <dbReference type="EMBL" id="KAL1500699.1"/>
    </source>
</evidence>
<dbReference type="PANTHER" id="PTHR24198:SF194">
    <property type="entry name" value="INVERSIN-A"/>
    <property type="match status" value="1"/>
</dbReference>
<evidence type="ECO:0000256" key="3">
    <source>
        <dbReference type="PROSITE-ProRule" id="PRU00023"/>
    </source>
</evidence>
<dbReference type="PROSITE" id="PS50297">
    <property type="entry name" value="ANK_REP_REGION"/>
    <property type="match status" value="2"/>
</dbReference>
<evidence type="ECO:0000256" key="2">
    <source>
        <dbReference type="ARBA" id="ARBA00023043"/>
    </source>
</evidence>
<evidence type="ECO:0000256" key="1">
    <source>
        <dbReference type="ARBA" id="ARBA00022737"/>
    </source>
</evidence>
<sequence>MEGVLAALQAGATELSDVGLDRSEWLSMVQMQQMVRVTCLEVMGAAPAKVDEFKAEVLKLQQLIQSYRDELLRRPPALSSPSTPQTVPDDSQSVGSPGPVLMLQPSFETPPKAVWFENRPFPPFTVRLALPSGADYPHDDVTLLLSLRNGRGQREELKASGEGQLLGGACLAAVCAGCATWESVRVCEPSSRHYGSFRIVISAAQTPATVGVAELISDPIAIQVGRMWSKRRKEELEPSDPVSQIPGIGTRYVSRLELHGVKTIEQFASLAATDEGRETLCRLCKGDNPRNSLNQQKLQAMIDKAIEVMRAGASIPKEKRKRNEDVAAESATSEARKASRLDGLQPIPSVEFSMEELLMLAGDEECLPPPPALPSSHGFAECEPDIESRTRLIALSEPKLRSGSEITIVPPKAGAVGMGAFDDADDSPPLGSSAAPPRSALLSAALVCVRFGCSPLHLAAASGNAALVERMLQRGAVLESKAPQLGGATPLMVAACCGPSAAAAGLSLLLAGASPDGAMAGQLHASHLAAWAGSVALLESLRSRGCASLRAASRSGLRAAHFAALGGQPAALELLLAADAADGGALPLLHAAAIGGDAACVALVLRAQPASLSARLRGSPPLHSAAAAGAAGAVGALLAARADARAADGDGLTALHLACAGGHADCAALLLPAQADSGSACRCPSSPPVVRPHSSASVCRGGADIAASVAYAVLSGDAECVQLLVGEEAAPDAAMLTQMAYDVHGEEGGAALAALLSGRQ</sequence>
<protein>
    <submittedName>
        <fullName evidence="5">Uncharacterized protein</fullName>
    </submittedName>
</protein>
<dbReference type="SUPFAM" id="SSF48403">
    <property type="entry name" value="Ankyrin repeat"/>
    <property type="match status" value="1"/>
</dbReference>
<dbReference type="Proteomes" id="UP001515480">
    <property type="component" value="Unassembled WGS sequence"/>
</dbReference>
<comment type="caution">
    <text evidence="5">The sequence shown here is derived from an EMBL/GenBank/DDBJ whole genome shotgun (WGS) entry which is preliminary data.</text>
</comment>
<feature type="compositionally biased region" description="Polar residues" evidence="4">
    <location>
        <begin position="79"/>
        <end position="95"/>
    </location>
</feature>
<organism evidence="5 6">
    <name type="scientific">Prymnesium parvum</name>
    <name type="common">Toxic golden alga</name>
    <dbReference type="NCBI Taxonomy" id="97485"/>
    <lineage>
        <taxon>Eukaryota</taxon>
        <taxon>Haptista</taxon>
        <taxon>Haptophyta</taxon>
        <taxon>Prymnesiophyceae</taxon>
        <taxon>Prymnesiales</taxon>
        <taxon>Prymnesiaceae</taxon>
        <taxon>Prymnesium</taxon>
    </lineage>
</organism>
<feature type="repeat" description="ANK" evidence="3">
    <location>
        <begin position="617"/>
        <end position="649"/>
    </location>
</feature>
<feature type="repeat" description="ANK" evidence="3">
    <location>
        <begin position="650"/>
        <end position="676"/>
    </location>
</feature>
<gene>
    <name evidence="5" type="ORF">AB1Y20_013346</name>
</gene>
<dbReference type="InterPro" id="IPR002110">
    <property type="entry name" value="Ankyrin_rpt"/>
</dbReference>
<dbReference type="AlphaFoldDB" id="A0AB34IMJ6"/>
<dbReference type="EMBL" id="JBGBPQ010000023">
    <property type="protein sequence ID" value="KAL1500699.1"/>
    <property type="molecule type" value="Genomic_DNA"/>
</dbReference>
<accession>A0AB34IMJ6</accession>
<keyword evidence="1" id="KW-0677">Repeat</keyword>
<reference evidence="5 6" key="1">
    <citation type="journal article" date="2024" name="Science">
        <title>Giant polyketide synthase enzymes in the biosynthesis of giant marine polyether toxins.</title>
        <authorList>
            <person name="Fallon T.R."/>
            <person name="Shende V.V."/>
            <person name="Wierzbicki I.H."/>
            <person name="Pendleton A.L."/>
            <person name="Watervoot N.F."/>
            <person name="Auber R.P."/>
            <person name="Gonzalez D.J."/>
            <person name="Wisecaver J.H."/>
            <person name="Moore B.S."/>
        </authorList>
    </citation>
    <scope>NUCLEOTIDE SEQUENCE [LARGE SCALE GENOMIC DNA]</scope>
    <source>
        <strain evidence="5 6">12B1</strain>
    </source>
</reference>
<dbReference type="InterPro" id="IPR036770">
    <property type="entry name" value="Ankyrin_rpt-contain_sf"/>
</dbReference>
<dbReference type="SMART" id="SM00248">
    <property type="entry name" value="ANK"/>
    <property type="match status" value="5"/>
</dbReference>
<proteinExistence type="predicted"/>
<dbReference type="Pfam" id="PF12796">
    <property type="entry name" value="Ank_2"/>
    <property type="match status" value="1"/>
</dbReference>
<keyword evidence="6" id="KW-1185">Reference proteome</keyword>